<evidence type="ECO:0000313" key="4">
    <source>
        <dbReference type="Proteomes" id="UP000886523"/>
    </source>
</evidence>
<dbReference type="EMBL" id="MU129119">
    <property type="protein sequence ID" value="KAF9506244.1"/>
    <property type="molecule type" value="Genomic_DNA"/>
</dbReference>
<accession>A0A9P6DPG5</accession>
<evidence type="ECO:0000256" key="2">
    <source>
        <dbReference type="SAM" id="Phobius"/>
    </source>
</evidence>
<protein>
    <submittedName>
        <fullName evidence="3">Uncharacterized protein</fullName>
    </submittedName>
</protein>
<dbReference type="AlphaFoldDB" id="A0A9P6DPG5"/>
<evidence type="ECO:0000313" key="3">
    <source>
        <dbReference type="EMBL" id="KAF9506244.1"/>
    </source>
</evidence>
<evidence type="ECO:0000256" key="1">
    <source>
        <dbReference type="SAM" id="MobiDB-lite"/>
    </source>
</evidence>
<sequence length="899" mass="99127">MPLKGTKLPRVPVDSATLSNSSHAKTGQPAVQHGGAVSSAESSVVLDGQDGFGGADKGSEPEIRTSKRQRRPTAKARPSNTVIAQAKRKTSAKVPSPVALSSISQHSPTPVPDSRSLTAIRSPTLSATIPLVSFDASNKLALGIRPLSVTKWQTKKKGQHPAVDTPPATTTNKDGVGGANEDGDDGNQVDPPAHLEPGSLQLPPPVFSPHLRRTLAQKRKQDRIDTYAHSSTKATRPQTKKNRTDGETDSRSIDNSDEHVHTSPRSPQFGALSLLKSTMPQNDSTSHPHSSCPIPLGPMAIEEDTNGEVTVGLTRPSRPRILFEPTTDSDTDDRNDELTIGLDSTYHPPVNHRIPFDPTTDTDDGIVGCPPNTAGLSHESQQDEPPFSIVHVHYGNQPPATMRLGGARLSQRLEPMARVLYPDFWPGNPSIKSSRLFLIGTISEAVTAQANLLRDKFLEDLSTLADESRYPRLGLLKATQLNLSDPAGIEKEKHQCEKNAFNGWSREDGHRKQGDYIKEIVTPAWYAFKHEHDLASDLDEQLSNLRAEMVKTNLEDMKQATEGAGLSRLMAAEQDGMLKRAQCIGEVGVHTIILMVTGRAHDDKSTARNGVFYGTDASRRFWSSINNPIGQLLWQFYIFVNNDTLQLEKPELDPDVVQAKVWSAELTDISKAKASSGKHLRRLLEPFVTLEERFPWQGFADLLYGHQLEVMNWGVAPGFVDLDRNASNSVGGWRLLCSEFHKKPADITIAVRRWSAALINASGGKNVPWHEFHNMPQCRSSTMCPGTSLQECAPRPAFDNVPRTAFDKSQDQPSLIPLIFLFSLLPLVHYFPVLLRQLNIHRRLLNLAMESKTLHTKAHNLAILQVASYEVHPWTQYVFWNGKFLKASSYLVEVFWGGP</sequence>
<keyword evidence="2" id="KW-0472">Membrane</keyword>
<feature type="region of interest" description="Disordered" evidence="1">
    <location>
        <begin position="1"/>
        <end position="117"/>
    </location>
</feature>
<proteinExistence type="predicted"/>
<feature type="region of interest" description="Disordered" evidence="1">
    <location>
        <begin position="152"/>
        <end position="268"/>
    </location>
</feature>
<organism evidence="3 4">
    <name type="scientific">Hydnum rufescens UP504</name>
    <dbReference type="NCBI Taxonomy" id="1448309"/>
    <lineage>
        <taxon>Eukaryota</taxon>
        <taxon>Fungi</taxon>
        <taxon>Dikarya</taxon>
        <taxon>Basidiomycota</taxon>
        <taxon>Agaricomycotina</taxon>
        <taxon>Agaricomycetes</taxon>
        <taxon>Cantharellales</taxon>
        <taxon>Hydnaceae</taxon>
        <taxon>Hydnum</taxon>
    </lineage>
</organism>
<feature type="compositionally biased region" description="Polar residues" evidence="1">
    <location>
        <begin position="16"/>
        <end position="25"/>
    </location>
</feature>
<feature type="compositionally biased region" description="Polar residues" evidence="1">
    <location>
        <begin position="99"/>
        <end position="108"/>
    </location>
</feature>
<name>A0A9P6DPG5_9AGAM</name>
<dbReference type="Proteomes" id="UP000886523">
    <property type="component" value="Unassembled WGS sequence"/>
</dbReference>
<feature type="compositionally biased region" description="Basic residues" evidence="1">
    <location>
        <begin position="210"/>
        <end position="221"/>
    </location>
</feature>
<feature type="compositionally biased region" description="Low complexity" evidence="1">
    <location>
        <begin position="36"/>
        <end position="45"/>
    </location>
</feature>
<gene>
    <name evidence="3" type="ORF">BS47DRAFT_1367521</name>
</gene>
<feature type="compositionally biased region" description="Polar residues" evidence="1">
    <location>
        <begin position="228"/>
        <end position="237"/>
    </location>
</feature>
<reference evidence="3" key="1">
    <citation type="journal article" date="2020" name="Nat. Commun.">
        <title>Large-scale genome sequencing of mycorrhizal fungi provides insights into the early evolution of symbiotic traits.</title>
        <authorList>
            <person name="Miyauchi S."/>
            <person name="Kiss E."/>
            <person name="Kuo A."/>
            <person name="Drula E."/>
            <person name="Kohler A."/>
            <person name="Sanchez-Garcia M."/>
            <person name="Morin E."/>
            <person name="Andreopoulos B."/>
            <person name="Barry K.W."/>
            <person name="Bonito G."/>
            <person name="Buee M."/>
            <person name="Carver A."/>
            <person name="Chen C."/>
            <person name="Cichocki N."/>
            <person name="Clum A."/>
            <person name="Culley D."/>
            <person name="Crous P.W."/>
            <person name="Fauchery L."/>
            <person name="Girlanda M."/>
            <person name="Hayes R.D."/>
            <person name="Keri Z."/>
            <person name="LaButti K."/>
            <person name="Lipzen A."/>
            <person name="Lombard V."/>
            <person name="Magnuson J."/>
            <person name="Maillard F."/>
            <person name="Murat C."/>
            <person name="Nolan M."/>
            <person name="Ohm R.A."/>
            <person name="Pangilinan J."/>
            <person name="Pereira M.F."/>
            <person name="Perotto S."/>
            <person name="Peter M."/>
            <person name="Pfister S."/>
            <person name="Riley R."/>
            <person name="Sitrit Y."/>
            <person name="Stielow J.B."/>
            <person name="Szollosi G."/>
            <person name="Zifcakova L."/>
            <person name="Stursova M."/>
            <person name="Spatafora J.W."/>
            <person name="Tedersoo L."/>
            <person name="Vaario L.M."/>
            <person name="Yamada A."/>
            <person name="Yan M."/>
            <person name="Wang P."/>
            <person name="Xu J."/>
            <person name="Bruns T."/>
            <person name="Baldrian P."/>
            <person name="Vilgalys R."/>
            <person name="Dunand C."/>
            <person name="Henrissat B."/>
            <person name="Grigoriev I.V."/>
            <person name="Hibbett D."/>
            <person name="Nagy L.G."/>
            <person name="Martin F.M."/>
        </authorList>
    </citation>
    <scope>NUCLEOTIDE SEQUENCE</scope>
    <source>
        <strain evidence="3">UP504</strain>
    </source>
</reference>
<comment type="caution">
    <text evidence="3">The sequence shown here is derived from an EMBL/GenBank/DDBJ whole genome shotgun (WGS) entry which is preliminary data.</text>
</comment>
<feature type="transmembrane region" description="Helical" evidence="2">
    <location>
        <begin position="815"/>
        <end position="835"/>
    </location>
</feature>
<keyword evidence="2" id="KW-1133">Transmembrane helix</keyword>
<keyword evidence="2" id="KW-0812">Transmembrane</keyword>
<keyword evidence="4" id="KW-1185">Reference proteome</keyword>
<feature type="compositionally biased region" description="Basic and acidic residues" evidence="1">
    <location>
        <begin position="242"/>
        <end position="261"/>
    </location>
</feature>